<organism evidence="1">
    <name type="scientific">viral metagenome</name>
    <dbReference type="NCBI Taxonomy" id="1070528"/>
    <lineage>
        <taxon>unclassified sequences</taxon>
        <taxon>metagenomes</taxon>
        <taxon>organismal metagenomes</taxon>
    </lineage>
</organism>
<proteinExistence type="predicted"/>
<evidence type="ECO:0000313" key="1">
    <source>
        <dbReference type="EMBL" id="QHU10975.1"/>
    </source>
</evidence>
<name>A0A6C0JYX3_9ZZZZ</name>
<reference evidence="1" key="1">
    <citation type="journal article" date="2020" name="Nature">
        <title>Giant virus diversity and host interactions through global metagenomics.</title>
        <authorList>
            <person name="Schulz F."/>
            <person name="Roux S."/>
            <person name="Paez-Espino D."/>
            <person name="Jungbluth S."/>
            <person name="Walsh D.A."/>
            <person name="Denef V.J."/>
            <person name="McMahon K.D."/>
            <person name="Konstantinidis K.T."/>
            <person name="Eloe-Fadrosh E.A."/>
            <person name="Kyrpides N.C."/>
            <person name="Woyke T."/>
        </authorList>
    </citation>
    <scope>NUCLEOTIDE SEQUENCE</scope>
    <source>
        <strain evidence="1">GVMAG-S-1101165-84</strain>
    </source>
</reference>
<dbReference type="AlphaFoldDB" id="A0A6C0JYX3"/>
<protein>
    <submittedName>
        <fullName evidence="1">Uncharacterized protein</fullName>
    </submittedName>
</protein>
<sequence length="87" mass="9695">MSTFKCGLRRFDGHGSSSYRQVDTAATREMDSAFERLRRSREQQDAGCFAMQPVIVSAKPSTVLKQADAVVVEQKDTKNCYSLSDAK</sequence>
<dbReference type="EMBL" id="MN740778">
    <property type="protein sequence ID" value="QHU10975.1"/>
    <property type="molecule type" value="Genomic_DNA"/>
</dbReference>
<accession>A0A6C0JYX3</accession>